<dbReference type="Proteomes" id="UP000789860">
    <property type="component" value="Unassembled WGS sequence"/>
</dbReference>
<name>A0ACA9KC16_9GLOM</name>
<sequence>MYEEAAEIMEEFVAIKGAAKKVPAKTNSRPEQHLHVYYCLCSEFILVIDARLDKLPRRTTDRAHIIANGKRVYKLNAVESETPIILKRADGYEKQYRLHCPRCDLFIAYETTERRKSGPYTYIVENSLTENQGVVPQD</sequence>
<evidence type="ECO:0000313" key="2">
    <source>
        <dbReference type="Proteomes" id="UP000789860"/>
    </source>
</evidence>
<accession>A0ACA9KC16</accession>
<protein>
    <submittedName>
        <fullName evidence="1">3592_t:CDS:1</fullName>
    </submittedName>
</protein>
<organism evidence="1 2">
    <name type="scientific">Scutellospora calospora</name>
    <dbReference type="NCBI Taxonomy" id="85575"/>
    <lineage>
        <taxon>Eukaryota</taxon>
        <taxon>Fungi</taxon>
        <taxon>Fungi incertae sedis</taxon>
        <taxon>Mucoromycota</taxon>
        <taxon>Glomeromycotina</taxon>
        <taxon>Glomeromycetes</taxon>
        <taxon>Diversisporales</taxon>
        <taxon>Gigasporaceae</taxon>
        <taxon>Scutellospora</taxon>
    </lineage>
</organism>
<gene>
    <name evidence="1" type="ORF">SCALOS_LOCUS1736</name>
</gene>
<dbReference type="EMBL" id="CAJVPM010001298">
    <property type="protein sequence ID" value="CAG8463988.1"/>
    <property type="molecule type" value="Genomic_DNA"/>
</dbReference>
<proteinExistence type="predicted"/>
<reference evidence="1" key="1">
    <citation type="submission" date="2021-06" db="EMBL/GenBank/DDBJ databases">
        <authorList>
            <person name="Kallberg Y."/>
            <person name="Tangrot J."/>
            <person name="Rosling A."/>
        </authorList>
    </citation>
    <scope>NUCLEOTIDE SEQUENCE</scope>
    <source>
        <strain evidence="1">AU212A</strain>
    </source>
</reference>
<comment type="caution">
    <text evidence="1">The sequence shown here is derived from an EMBL/GenBank/DDBJ whole genome shotgun (WGS) entry which is preliminary data.</text>
</comment>
<keyword evidence="2" id="KW-1185">Reference proteome</keyword>
<evidence type="ECO:0000313" key="1">
    <source>
        <dbReference type="EMBL" id="CAG8463988.1"/>
    </source>
</evidence>